<feature type="compositionally biased region" description="Polar residues" evidence="1">
    <location>
        <begin position="645"/>
        <end position="655"/>
    </location>
</feature>
<feature type="region of interest" description="Disordered" evidence="1">
    <location>
        <begin position="168"/>
        <end position="228"/>
    </location>
</feature>
<feature type="compositionally biased region" description="Low complexity" evidence="1">
    <location>
        <begin position="80"/>
        <end position="94"/>
    </location>
</feature>
<evidence type="ECO:0000313" key="2">
    <source>
        <dbReference type="EMBL" id="KAL3671735.1"/>
    </source>
</evidence>
<evidence type="ECO:0000313" key="3">
    <source>
        <dbReference type="Proteomes" id="UP001632037"/>
    </source>
</evidence>
<feature type="region of interest" description="Disordered" evidence="1">
    <location>
        <begin position="634"/>
        <end position="670"/>
    </location>
</feature>
<feature type="compositionally biased region" description="Low complexity" evidence="1">
    <location>
        <begin position="173"/>
        <end position="228"/>
    </location>
</feature>
<dbReference type="AlphaFoldDB" id="A0ABD3G199"/>
<sequence length="679" mass="74966">MTTSSTVSAPNARQTQEPLLVRANSELRLDMQRRRSVPKITGRKLRTPRKFVITDVPDDDLSVSMDAASDASEQPRDDNNNNNNSEDLSASSSSARKGKTQVKGRFTITDLSPESPEASPEREDLSASMGPMPLRAQEAPRRLTARKLASRRPFQSAGDVRPAVGLTKARLSQQQQQLQQQEGPVLASFPRPAASSPSSRSMHSASPARALSNQISNNNNNNNSNNQTQTVFDHHLEFLEKETHEMKSVLEKMVTTNAQWIEALTSAGLVHAPRLSEASISEPVAPVESPLENKYREVEKAHMELQAKYESVCQKSERLEVKNAMLEIRLQQQINRSTMLRSQLDKLTQYTENLIGESSEPTLHDYNSDLNSIFGEQSEAHSPTADDMTSGGEYGFNYDVIKSRRQRWRGVDEECMSDTSTEGESIRKSSSPPPFRQGNDNNRYFSDTELTTEDLASSNNHGSSSALDSLLNAQCNQLRQSLRSKNRTDADDRLSAIDSLDSLAVCPSVTNFGTNGDDEYDGNNQIGHSIPMSKCELLKHSNSVASLNYSTVSSSSSLAGYGLHLATMAQSKSGYFASMAATSLFGPHPNPYPNASKQQNIPHDDDSVYNVLSPENLRFHDCQSLLQAAEERSAQKATTRRGFPFTTSKKTTSLPGANEVPERTQSTGSLLQRFAVRRR</sequence>
<feature type="compositionally biased region" description="Polar residues" evidence="1">
    <location>
        <begin position="1"/>
        <end position="17"/>
    </location>
</feature>
<dbReference type="Proteomes" id="UP001632037">
    <property type="component" value="Unassembled WGS sequence"/>
</dbReference>
<keyword evidence="3" id="KW-1185">Reference proteome</keyword>
<dbReference type="EMBL" id="JBIMZQ010000005">
    <property type="protein sequence ID" value="KAL3671735.1"/>
    <property type="molecule type" value="Genomic_DNA"/>
</dbReference>
<feature type="region of interest" description="Disordered" evidence="1">
    <location>
        <begin position="412"/>
        <end position="445"/>
    </location>
</feature>
<proteinExistence type="predicted"/>
<evidence type="ECO:0000256" key="1">
    <source>
        <dbReference type="SAM" id="MobiDB-lite"/>
    </source>
</evidence>
<gene>
    <name evidence="2" type="ORF">V7S43_003645</name>
</gene>
<organism evidence="2 3">
    <name type="scientific">Phytophthora oleae</name>
    <dbReference type="NCBI Taxonomy" id="2107226"/>
    <lineage>
        <taxon>Eukaryota</taxon>
        <taxon>Sar</taxon>
        <taxon>Stramenopiles</taxon>
        <taxon>Oomycota</taxon>
        <taxon>Peronosporomycetes</taxon>
        <taxon>Peronosporales</taxon>
        <taxon>Peronosporaceae</taxon>
        <taxon>Phytophthora</taxon>
    </lineage>
</organism>
<protein>
    <submittedName>
        <fullName evidence="2">Uncharacterized protein</fullName>
    </submittedName>
</protein>
<feature type="region of interest" description="Disordered" evidence="1">
    <location>
        <begin position="61"/>
        <end position="136"/>
    </location>
</feature>
<name>A0ABD3G199_9STRA</name>
<accession>A0ABD3G199</accession>
<feature type="region of interest" description="Disordered" evidence="1">
    <location>
        <begin position="1"/>
        <end position="47"/>
    </location>
</feature>
<reference evidence="2 3" key="1">
    <citation type="submission" date="2024-09" db="EMBL/GenBank/DDBJ databases">
        <title>Genome sequencing and assembly of Phytophthora oleae, isolate VK10A, causative agent of rot of olive drupes.</title>
        <authorList>
            <person name="Conti Taguali S."/>
            <person name="Riolo M."/>
            <person name="La Spada F."/>
            <person name="Cacciola S.O."/>
            <person name="Dionisio G."/>
        </authorList>
    </citation>
    <scope>NUCLEOTIDE SEQUENCE [LARGE SCALE GENOMIC DNA]</scope>
    <source>
        <strain evidence="2 3">VK10A</strain>
    </source>
</reference>
<feature type="compositionally biased region" description="Basic residues" evidence="1">
    <location>
        <begin position="34"/>
        <end position="47"/>
    </location>
</feature>
<comment type="caution">
    <text evidence="2">The sequence shown here is derived from an EMBL/GenBank/DDBJ whole genome shotgun (WGS) entry which is preliminary data.</text>
</comment>